<protein>
    <submittedName>
        <fullName evidence="2">Heterokaryon incompatibility protein-domain-containing protein</fullName>
    </submittedName>
</protein>
<dbReference type="EMBL" id="MU855617">
    <property type="protein sequence ID" value="KAK3901018.1"/>
    <property type="molecule type" value="Genomic_DNA"/>
</dbReference>
<comment type="caution">
    <text evidence="2">The sequence shown here is derived from an EMBL/GenBank/DDBJ whole genome shotgun (WGS) entry which is preliminary data.</text>
</comment>
<dbReference type="PANTHER" id="PTHR33112">
    <property type="entry name" value="DOMAIN PROTEIN, PUTATIVE-RELATED"/>
    <property type="match status" value="1"/>
</dbReference>
<evidence type="ECO:0000259" key="1">
    <source>
        <dbReference type="Pfam" id="PF06985"/>
    </source>
</evidence>
<sequence>MPVDPCLGIIAGGDENSEFWFPKTPQLNLGTRQALDDIRDKLDLCRRTHDTCRVTSAAQQQEAVARPKRLLEIDTARGQCRVISAAGSDTEYAALSYCWGTSQSMLTSNNLANLRSGVHPDFFSQTLQDAIKVVLGCNLSHLWVDAICIVQDDPQELAEEIQNMGDIYSGASFTIGAANSATSKQGFLRGTPRVAYPITLSNHDKTETLLIMSPHPDIFGTDADHPLHSRGWALQESYFSREYVHFGPHSVAVSCATTTTDSCGIVWGFDPVSSYSHPSDRFTYHREASPKDWGKMITAYSSRELTVPSDKLVAISAVVKDMARKLRYPRPENYLAGLWRQNLASWLLWEIQVLPRPHPARYRAPSWSWASVDGKVQVVWETSPELEIIDAKTSWTGPFSAVTGGFVVVRGLMMAVSDYTMTEDGKFRLLGLFGRLDAAEPELLANSAQRPQLWLLRGHEKFIREDEIRAYGATEDYIRGFALVLLENAGGQSYRRIGSFSYSEHVWWGWSAKRTVRIE</sequence>
<evidence type="ECO:0000313" key="2">
    <source>
        <dbReference type="EMBL" id="KAK3901018.1"/>
    </source>
</evidence>
<evidence type="ECO:0000313" key="3">
    <source>
        <dbReference type="Proteomes" id="UP001303889"/>
    </source>
</evidence>
<dbReference type="Proteomes" id="UP001303889">
    <property type="component" value="Unassembled WGS sequence"/>
</dbReference>
<dbReference type="PANTHER" id="PTHR33112:SF16">
    <property type="entry name" value="HETEROKARYON INCOMPATIBILITY DOMAIN-CONTAINING PROTEIN"/>
    <property type="match status" value="1"/>
</dbReference>
<reference evidence="2" key="2">
    <citation type="submission" date="2023-05" db="EMBL/GenBank/DDBJ databases">
        <authorList>
            <consortium name="Lawrence Berkeley National Laboratory"/>
            <person name="Steindorff A."/>
            <person name="Hensen N."/>
            <person name="Bonometti L."/>
            <person name="Westerberg I."/>
            <person name="Brannstrom I.O."/>
            <person name="Guillou S."/>
            <person name="Cros-Aarteil S."/>
            <person name="Calhoun S."/>
            <person name="Haridas S."/>
            <person name="Kuo A."/>
            <person name="Mondo S."/>
            <person name="Pangilinan J."/>
            <person name="Riley R."/>
            <person name="Labutti K."/>
            <person name="Andreopoulos B."/>
            <person name="Lipzen A."/>
            <person name="Chen C."/>
            <person name="Yanf M."/>
            <person name="Daum C."/>
            <person name="Ng V."/>
            <person name="Clum A."/>
            <person name="Ohm R."/>
            <person name="Martin F."/>
            <person name="Silar P."/>
            <person name="Natvig D."/>
            <person name="Lalanne C."/>
            <person name="Gautier V."/>
            <person name="Ament-Velasquez S.L."/>
            <person name="Kruys A."/>
            <person name="Hutchinson M.I."/>
            <person name="Powell A.J."/>
            <person name="Barry K."/>
            <person name="Miller A.N."/>
            <person name="Grigoriev I.V."/>
            <person name="Debuchy R."/>
            <person name="Gladieux P."/>
            <person name="Thoren M.H."/>
            <person name="Johannesson H."/>
        </authorList>
    </citation>
    <scope>NUCLEOTIDE SEQUENCE</scope>
    <source>
        <strain evidence="2">CBS 103.79</strain>
    </source>
</reference>
<dbReference type="Pfam" id="PF06985">
    <property type="entry name" value="HET"/>
    <property type="match status" value="1"/>
</dbReference>
<dbReference type="InterPro" id="IPR010730">
    <property type="entry name" value="HET"/>
</dbReference>
<organism evidence="2 3">
    <name type="scientific">Staphylotrichum tortipilum</name>
    <dbReference type="NCBI Taxonomy" id="2831512"/>
    <lineage>
        <taxon>Eukaryota</taxon>
        <taxon>Fungi</taxon>
        <taxon>Dikarya</taxon>
        <taxon>Ascomycota</taxon>
        <taxon>Pezizomycotina</taxon>
        <taxon>Sordariomycetes</taxon>
        <taxon>Sordariomycetidae</taxon>
        <taxon>Sordariales</taxon>
        <taxon>Chaetomiaceae</taxon>
        <taxon>Staphylotrichum</taxon>
    </lineage>
</organism>
<reference evidence="2" key="1">
    <citation type="journal article" date="2023" name="Mol. Phylogenet. Evol.">
        <title>Genome-scale phylogeny and comparative genomics of the fungal order Sordariales.</title>
        <authorList>
            <person name="Hensen N."/>
            <person name="Bonometti L."/>
            <person name="Westerberg I."/>
            <person name="Brannstrom I.O."/>
            <person name="Guillou S."/>
            <person name="Cros-Aarteil S."/>
            <person name="Calhoun S."/>
            <person name="Haridas S."/>
            <person name="Kuo A."/>
            <person name="Mondo S."/>
            <person name="Pangilinan J."/>
            <person name="Riley R."/>
            <person name="LaButti K."/>
            <person name="Andreopoulos B."/>
            <person name="Lipzen A."/>
            <person name="Chen C."/>
            <person name="Yan M."/>
            <person name="Daum C."/>
            <person name="Ng V."/>
            <person name="Clum A."/>
            <person name="Steindorff A."/>
            <person name="Ohm R.A."/>
            <person name="Martin F."/>
            <person name="Silar P."/>
            <person name="Natvig D.O."/>
            <person name="Lalanne C."/>
            <person name="Gautier V."/>
            <person name="Ament-Velasquez S.L."/>
            <person name="Kruys A."/>
            <person name="Hutchinson M.I."/>
            <person name="Powell A.J."/>
            <person name="Barry K."/>
            <person name="Miller A.N."/>
            <person name="Grigoriev I.V."/>
            <person name="Debuchy R."/>
            <person name="Gladieux P."/>
            <person name="Hiltunen Thoren M."/>
            <person name="Johannesson H."/>
        </authorList>
    </citation>
    <scope>NUCLEOTIDE SEQUENCE</scope>
    <source>
        <strain evidence="2">CBS 103.79</strain>
    </source>
</reference>
<proteinExistence type="predicted"/>
<accession>A0AAN6MJ02</accession>
<feature type="domain" description="Heterokaryon incompatibility" evidence="1">
    <location>
        <begin position="92"/>
        <end position="236"/>
    </location>
</feature>
<dbReference type="AlphaFoldDB" id="A0AAN6MJ02"/>
<keyword evidence="3" id="KW-1185">Reference proteome</keyword>
<name>A0AAN6MJ02_9PEZI</name>
<gene>
    <name evidence="2" type="ORF">C8A05DRAFT_16744</name>
</gene>